<dbReference type="GO" id="GO:0005891">
    <property type="term" value="C:voltage-gated calcium channel complex"/>
    <property type="evidence" value="ECO:0007669"/>
    <property type="project" value="InterPro"/>
</dbReference>
<dbReference type="WBParaSite" id="PEQ_0000458301-mRNA-1">
    <property type="protein sequence ID" value="PEQ_0000458301-mRNA-1"/>
    <property type="gene ID" value="PEQ_0000458301"/>
</dbReference>
<reference evidence="3" key="1">
    <citation type="submission" date="2022-11" db="UniProtKB">
        <authorList>
            <consortium name="WormBaseParasite"/>
        </authorList>
    </citation>
    <scope>IDENTIFICATION</scope>
</reference>
<dbReference type="SUPFAM" id="SSF52540">
    <property type="entry name" value="P-loop containing nucleoside triphosphate hydrolases"/>
    <property type="match status" value="1"/>
</dbReference>
<dbReference type="AlphaFoldDB" id="A0A914RDL0"/>
<feature type="domain" description="Guanylate kinase/L-type calcium channel beta subunit" evidence="1">
    <location>
        <begin position="19"/>
        <end position="100"/>
    </location>
</feature>
<accession>A0A914RDL0</accession>
<sequence>MGIGGATSSELKPSAQIEAEIQSEVERVFELARSMQLVVLDCDTINHPSQLAKTSLAPIHVYIKISSPKVLQRLIKSRNKSQTRNMNVQMVAAEKLAQCPPVSVFCTQICFVACRGLFNFCNIAETSFFGSH</sequence>
<dbReference type="InterPro" id="IPR027417">
    <property type="entry name" value="P-loop_NTPase"/>
</dbReference>
<evidence type="ECO:0000313" key="2">
    <source>
        <dbReference type="Proteomes" id="UP000887564"/>
    </source>
</evidence>
<organism evidence="2 3">
    <name type="scientific">Parascaris equorum</name>
    <name type="common">Equine roundworm</name>
    <dbReference type="NCBI Taxonomy" id="6256"/>
    <lineage>
        <taxon>Eukaryota</taxon>
        <taxon>Metazoa</taxon>
        <taxon>Ecdysozoa</taxon>
        <taxon>Nematoda</taxon>
        <taxon>Chromadorea</taxon>
        <taxon>Rhabditida</taxon>
        <taxon>Spirurina</taxon>
        <taxon>Ascaridomorpha</taxon>
        <taxon>Ascaridoidea</taxon>
        <taxon>Ascarididae</taxon>
        <taxon>Parascaris</taxon>
    </lineage>
</organism>
<dbReference type="PRINTS" id="PR01626">
    <property type="entry name" value="LCACHANNELB"/>
</dbReference>
<evidence type="ECO:0000313" key="3">
    <source>
        <dbReference type="WBParaSite" id="PEQ_0000458301-mRNA-1"/>
    </source>
</evidence>
<dbReference type="PANTHER" id="PTHR11824">
    <property type="entry name" value="VOLTAGE-DEPENDENT CALCIUM CHANNEL BETA SUBUNIT"/>
    <property type="match status" value="1"/>
</dbReference>
<dbReference type="InterPro" id="IPR000584">
    <property type="entry name" value="VDCC_L_bsu"/>
</dbReference>
<dbReference type="Pfam" id="PF00625">
    <property type="entry name" value="Guanylate_kin"/>
    <property type="match status" value="1"/>
</dbReference>
<evidence type="ECO:0000259" key="1">
    <source>
        <dbReference type="Pfam" id="PF00625"/>
    </source>
</evidence>
<dbReference type="InterPro" id="IPR008145">
    <property type="entry name" value="GK/Ca_channel_bsu"/>
</dbReference>
<dbReference type="Proteomes" id="UP000887564">
    <property type="component" value="Unplaced"/>
</dbReference>
<protein>
    <submittedName>
        <fullName evidence="3">Guanylate kinase/L-type calcium channel beta subunit domain-containing protein</fullName>
    </submittedName>
</protein>
<keyword evidence="2" id="KW-1185">Reference proteome</keyword>
<proteinExistence type="predicted"/>
<name>A0A914RDL0_PAREQ</name>
<dbReference type="Gene3D" id="3.40.50.300">
    <property type="entry name" value="P-loop containing nucleotide triphosphate hydrolases"/>
    <property type="match status" value="1"/>
</dbReference>
<dbReference type="GO" id="GO:0005245">
    <property type="term" value="F:voltage-gated calcium channel activity"/>
    <property type="evidence" value="ECO:0007669"/>
    <property type="project" value="InterPro"/>
</dbReference>